<evidence type="ECO:0000256" key="5">
    <source>
        <dbReference type="ARBA" id="ARBA00022737"/>
    </source>
</evidence>
<dbReference type="GO" id="GO:0035859">
    <property type="term" value="C:Seh1-associated complex"/>
    <property type="evidence" value="ECO:0007669"/>
    <property type="project" value="TreeGrafter"/>
</dbReference>
<dbReference type="InterPro" id="IPR036322">
    <property type="entry name" value="WD40_repeat_dom_sf"/>
</dbReference>
<evidence type="ECO:0000256" key="9">
    <source>
        <dbReference type="SAM" id="MobiDB-lite"/>
    </source>
</evidence>
<dbReference type="InterPro" id="IPR001680">
    <property type="entry name" value="WD40_rpt"/>
</dbReference>
<name>A0AAV7Y423_9EUKA</name>
<dbReference type="Gene3D" id="2.130.10.10">
    <property type="entry name" value="YVTN repeat-like/Quinoprotein amine dehydrogenase"/>
    <property type="match status" value="1"/>
</dbReference>
<dbReference type="InterPro" id="IPR015943">
    <property type="entry name" value="WD40/YVTN_repeat-like_dom_sf"/>
</dbReference>
<evidence type="ECO:0000256" key="7">
    <source>
        <dbReference type="ARBA" id="ARBA00023242"/>
    </source>
</evidence>
<organism evidence="10 11">
    <name type="scientific">Anaeramoeba flamelloides</name>
    <dbReference type="NCBI Taxonomy" id="1746091"/>
    <lineage>
        <taxon>Eukaryota</taxon>
        <taxon>Metamonada</taxon>
        <taxon>Anaeramoebidae</taxon>
        <taxon>Anaeramoeba</taxon>
    </lineage>
</organism>
<keyword evidence="3" id="KW-0813">Transport</keyword>
<evidence type="ECO:0000256" key="3">
    <source>
        <dbReference type="ARBA" id="ARBA00022448"/>
    </source>
</evidence>
<reference evidence="10" key="1">
    <citation type="submission" date="2022-08" db="EMBL/GenBank/DDBJ databases">
        <title>Novel sulphate-reducing endosymbionts in the free-living metamonad Anaeramoeba.</title>
        <authorList>
            <person name="Jerlstrom-Hultqvist J."/>
            <person name="Cepicka I."/>
            <person name="Gallot-Lavallee L."/>
            <person name="Salas-Leiva D."/>
            <person name="Curtis B.A."/>
            <person name="Zahonova K."/>
            <person name="Pipaliya S."/>
            <person name="Dacks J."/>
            <person name="Roger A.J."/>
        </authorList>
    </citation>
    <scope>NUCLEOTIDE SEQUENCE</scope>
    <source>
        <strain evidence="10">Busselton2</strain>
    </source>
</reference>
<keyword evidence="5" id="KW-0677">Repeat</keyword>
<comment type="similarity">
    <text evidence="2">Belongs to the WD repeat SEC13 family.</text>
</comment>
<keyword evidence="6" id="KW-0653">Protein transport</keyword>
<dbReference type="GO" id="GO:0005198">
    <property type="term" value="F:structural molecule activity"/>
    <property type="evidence" value="ECO:0007669"/>
    <property type="project" value="InterPro"/>
</dbReference>
<dbReference type="SMART" id="SM00320">
    <property type="entry name" value="WD40"/>
    <property type="match status" value="5"/>
</dbReference>
<dbReference type="GO" id="GO:1904263">
    <property type="term" value="P:positive regulation of TORC1 signaling"/>
    <property type="evidence" value="ECO:0007669"/>
    <property type="project" value="TreeGrafter"/>
</dbReference>
<evidence type="ECO:0000256" key="4">
    <source>
        <dbReference type="ARBA" id="ARBA00022574"/>
    </source>
</evidence>
<evidence type="ECO:0000256" key="2">
    <source>
        <dbReference type="ARBA" id="ARBA00010102"/>
    </source>
</evidence>
<feature type="region of interest" description="Disordered" evidence="9">
    <location>
        <begin position="313"/>
        <end position="335"/>
    </location>
</feature>
<dbReference type="GO" id="GO:0015031">
    <property type="term" value="P:protein transport"/>
    <property type="evidence" value="ECO:0007669"/>
    <property type="project" value="UniProtKB-KW"/>
</dbReference>
<dbReference type="GO" id="GO:0031080">
    <property type="term" value="C:nuclear pore outer ring"/>
    <property type="evidence" value="ECO:0007669"/>
    <property type="project" value="TreeGrafter"/>
</dbReference>
<evidence type="ECO:0000256" key="1">
    <source>
        <dbReference type="ARBA" id="ARBA00004259"/>
    </source>
</evidence>
<dbReference type="PROSITE" id="PS50082">
    <property type="entry name" value="WD_REPEATS_2"/>
    <property type="match status" value="1"/>
</dbReference>
<dbReference type="PANTHER" id="PTHR11024:SF3">
    <property type="entry name" value="NUCLEOPORIN SEH1"/>
    <property type="match status" value="1"/>
</dbReference>
<comment type="subcellular location">
    <subcellularLocation>
        <location evidence="1">Nucleus envelope</location>
    </subcellularLocation>
</comment>
<gene>
    <name evidence="10" type="ORF">M0812_29326</name>
</gene>
<evidence type="ECO:0000256" key="8">
    <source>
        <dbReference type="PROSITE-ProRule" id="PRU00221"/>
    </source>
</evidence>
<proteinExistence type="inferred from homology"/>
<keyword evidence="4 8" id="KW-0853">WD repeat</keyword>
<dbReference type="PANTHER" id="PTHR11024">
    <property type="entry name" value="NUCLEAR PORE COMPLEX PROTEIN SEC13 / SEH1 FAMILY MEMBER"/>
    <property type="match status" value="1"/>
</dbReference>
<feature type="compositionally biased region" description="Acidic residues" evidence="9">
    <location>
        <begin position="314"/>
        <end position="335"/>
    </location>
</feature>
<accession>A0AAV7Y423</accession>
<evidence type="ECO:0000313" key="10">
    <source>
        <dbReference type="EMBL" id="KAJ3424603.1"/>
    </source>
</evidence>
<evidence type="ECO:0000313" key="11">
    <source>
        <dbReference type="Proteomes" id="UP001146793"/>
    </source>
</evidence>
<dbReference type="EMBL" id="JANTQA010000072">
    <property type="protein sequence ID" value="KAJ3424603.1"/>
    <property type="molecule type" value="Genomic_DNA"/>
</dbReference>
<dbReference type="Proteomes" id="UP001146793">
    <property type="component" value="Unassembled WGS sequence"/>
</dbReference>
<dbReference type="SUPFAM" id="SSF50978">
    <property type="entry name" value="WD40 repeat-like"/>
    <property type="match status" value="1"/>
</dbReference>
<protein>
    <submittedName>
        <fullName evidence="10">Nucleoporin seh1</fullName>
    </submittedName>
</protein>
<dbReference type="GO" id="GO:0034198">
    <property type="term" value="P:cellular response to amino acid starvation"/>
    <property type="evidence" value="ECO:0007669"/>
    <property type="project" value="TreeGrafter"/>
</dbReference>
<feature type="repeat" description="WD" evidence="8">
    <location>
        <begin position="18"/>
        <end position="50"/>
    </location>
</feature>
<evidence type="ECO:0000256" key="6">
    <source>
        <dbReference type="ARBA" id="ARBA00022927"/>
    </source>
</evidence>
<dbReference type="AlphaFoldDB" id="A0AAV7Y423"/>
<sequence>MLLRTNETIENKTLNNFLTSHQYLIHDLQIDPTGTILVSSSSDNCLKFYSNKDSTWKETFTLELEENTNIWKLAWSPSTFGYVIAGVTFQNEVVIISQAFENKKMQWKQQTTVCSLPDSIQKISFSPDELGLVLGVADSSGILHIYHAEDPSQPNIWKKHSEIIVANTCLRAFDWGLQPNYPVMIITAAINRSVKIWKFCEEGLKWESIFNLGIELEVYDIVWSNFVGRDFHLIAISTEEALEIWKIEKLKNNAYQNIEKERIAYFTQINDSIWKLGWNETGNVLASTSNKGIVKLWKANLLGNWSCISTITGNEDEDNDDDDEDEDELEFEIGN</sequence>
<dbReference type="InterPro" id="IPR037363">
    <property type="entry name" value="Sec13/Seh1_fam"/>
</dbReference>
<dbReference type="Pfam" id="PF00400">
    <property type="entry name" value="WD40"/>
    <property type="match status" value="2"/>
</dbReference>
<comment type="caution">
    <text evidence="10">The sequence shown here is derived from an EMBL/GenBank/DDBJ whole genome shotgun (WGS) entry which is preliminary data.</text>
</comment>
<keyword evidence="7" id="KW-0539">Nucleus</keyword>